<organism evidence="10">
    <name type="scientific">marine metagenome</name>
    <dbReference type="NCBI Taxonomy" id="408172"/>
    <lineage>
        <taxon>unclassified sequences</taxon>
        <taxon>metagenomes</taxon>
        <taxon>ecological metagenomes</taxon>
    </lineage>
</organism>
<comment type="pathway">
    <text evidence="1">Lipid metabolism.</text>
</comment>
<evidence type="ECO:0000256" key="5">
    <source>
        <dbReference type="ARBA" id="ARBA00022832"/>
    </source>
</evidence>
<evidence type="ECO:0000256" key="4">
    <source>
        <dbReference type="ARBA" id="ARBA00022679"/>
    </source>
</evidence>
<keyword evidence="3" id="KW-0444">Lipid biosynthesis</keyword>
<feature type="non-terminal residue" evidence="10">
    <location>
        <position position="1"/>
    </location>
</feature>
<sequence>DKDDIDLIIFSTISPDYYLPGSGCILQHKMSFPNIGALDIRSACCGFVYGLSIADQYIKSGTFKHILLVCSEVQSTTMDMSDRGRNVAVIFGDGAAAAIISKTEEDYGILSTHLHSDGEYCKDLWVKEPSTLSSNRLNEDSIKDGEHYVQMNGREVFRHAVARFPETINEALKFNNLTSDDIDLLIPHQANLRISKMVQKKMGLPDDKVYNNIHKYGNTTAASIPICISEALDLGKINKGDIIVCAAFGSGFLWGSSIIKW</sequence>
<dbReference type="InterPro" id="IPR013751">
    <property type="entry name" value="ACP_syn_III_N"/>
</dbReference>
<proteinExistence type="inferred from homology"/>
<comment type="similarity">
    <text evidence="2">Belongs to the thiolase-like superfamily. FabH family.</text>
</comment>
<dbReference type="InterPro" id="IPR016039">
    <property type="entry name" value="Thiolase-like"/>
</dbReference>
<name>A0A382NVU6_9ZZZZ</name>
<dbReference type="Pfam" id="PF08541">
    <property type="entry name" value="ACP_syn_III_C"/>
    <property type="match status" value="1"/>
</dbReference>
<dbReference type="Pfam" id="PF08545">
    <property type="entry name" value="ACP_syn_III"/>
    <property type="match status" value="1"/>
</dbReference>
<keyword evidence="7" id="KW-0275">Fatty acid biosynthesis</keyword>
<dbReference type="Gene3D" id="3.40.47.10">
    <property type="match status" value="1"/>
</dbReference>
<protein>
    <recommendedName>
        <fullName evidence="11">Beta-ketoacyl-[acyl-carrier-protein] synthase III C-terminal domain-containing protein</fullName>
    </recommendedName>
</protein>
<dbReference type="NCBIfam" id="NF006829">
    <property type="entry name" value="PRK09352.1"/>
    <property type="match status" value="1"/>
</dbReference>
<dbReference type="SUPFAM" id="SSF53901">
    <property type="entry name" value="Thiolase-like"/>
    <property type="match status" value="1"/>
</dbReference>
<dbReference type="PANTHER" id="PTHR43091">
    <property type="entry name" value="3-OXOACYL-[ACYL-CARRIER-PROTEIN] SYNTHASE"/>
    <property type="match status" value="1"/>
</dbReference>
<evidence type="ECO:0008006" key="11">
    <source>
        <dbReference type="Google" id="ProtNLM"/>
    </source>
</evidence>
<evidence type="ECO:0000256" key="2">
    <source>
        <dbReference type="ARBA" id="ARBA00008642"/>
    </source>
</evidence>
<evidence type="ECO:0000259" key="8">
    <source>
        <dbReference type="Pfam" id="PF08541"/>
    </source>
</evidence>
<dbReference type="CDD" id="cd00830">
    <property type="entry name" value="KAS_III"/>
    <property type="match status" value="1"/>
</dbReference>
<keyword evidence="5" id="KW-0276">Fatty acid metabolism</keyword>
<reference evidence="10" key="1">
    <citation type="submission" date="2018-05" db="EMBL/GenBank/DDBJ databases">
        <authorList>
            <person name="Lanie J.A."/>
            <person name="Ng W.-L."/>
            <person name="Kazmierczak K.M."/>
            <person name="Andrzejewski T.M."/>
            <person name="Davidsen T.M."/>
            <person name="Wayne K.J."/>
            <person name="Tettelin H."/>
            <person name="Glass J.I."/>
            <person name="Rusch D."/>
            <person name="Podicherti R."/>
            <person name="Tsui H.-C.T."/>
            <person name="Winkler M.E."/>
        </authorList>
    </citation>
    <scope>NUCLEOTIDE SEQUENCE</scope>
</reference>
<evidence type="ECO:0000313" key="10">
    <source>
        <dbReference type="EMBL" id="SVC64465.1"/>
    </source>
</evidence>
<evidence type="ECO:0000256" key="6">
    <source>
        <dbReference type="ARBA" id="ARBA00023098"/>
    </source>
</evidence>
<dbReference type="InterPro" id="IPR013747">
    <property type="entry name" value="ACP_syn_III_C"/>
</dbReference>
<accession>A0A382NVU6</accession>
<dbReference type="GO" id="GO:0006633">
    <property type="term" value="P:fatty acid biosynthetic process"/>
    <property type="evidence" value="ECO:0007669"/>
    <property type="project" value="UniProtKB-KW"/>
</dbReference>
<dbReference type="EMBL" id="UINC01102664">
    <property type="protein sequence ID" value="SVC64465.1"/>
    <property type="molecule type" value="Genomic_DNA"/>
</dbReference>
<dbReference type="GO" id="GO:0004315">
    <property type="term" value="F:3-oxoacyl-[acyl-carrier-protein] synthase activity"/>
    <property type="evidence" value="ECO:0007669"/>
    <property type="project" value="InterPro"/>
</dbReference>
<feature type="domain" description="Beta-ketoacyl-[acyl-carrier-protein] synthase III N-terminal" evidence="9">
    <location>
        <begin position="38"/>
        <end position="118"/>
    </location>
</feature>
<evidence type="ECO:0000256" key="3">
    <source>
        <dbReference type="ARBA" id="ARBA00022516"/>
    </source>
</evidence>
<keyword evidence="4" id="KW-0808">Transferase</keyword>
<feature type="domain" description="Beta-ketoacyl-[acyl-carrier-protein] synthase III C-terminal" evidence="8">
    <location>
        <begin position="172"/>
        <end position="261"/>
    </location>
</feature>
<keyword evidence="6" id="KW-0443">Lipid metabolism</keyword>
<gene>
    <name evidence="10" type="ORF">METZ01_LOCUS317319</name>
</gene>
<dbReference type="AlphaFoldDB" id="A0A382NVU6"/>
<evidence type="ECO:0000256" key="1">
    <source>
        <dbReference type="ARBA" id="ARBA00005189"/>
    </source>
</evidence>
<evidence type="ECO:0000259" key="9">
    <source>
        <dbReference type="Pfam" id="PF08545"/>
    </source>
</evidence>
<evidence type="ECO:0000256" key="7">
    <source>
        <dbReference type="ARBA" id="ARBA00023160"/>
    </source>
</evidence>
<dbReference type="PANTHER" id="PTHR43091:SF1">
    <property type="entry name" value="BETA-KETOACYL-[ACYL-CARRIER-PROTEIN] SYNTHASE III, CHLOROPLASTIC"/>
    <property type="match status" value="1"/>
</dbReference>